<proteinExistence type="inferred from homology"/>
<dbReference type="RefSeq" id="WP_126806154.1">
    <property type="nucleotide sequence ID" value="NZ_NGKA01000001.1"/>
</dbReference>
<comment type="similarity">
    <text evidence="2 7 8">Belongs to the dihydrofolate reductase family.</text>
</comment>
<evidence type="ECO:0000313" key="10">
    <source>
        <dbReference type="EMBL" id="RSU15591.1"/>
    </source>
</evidence>
<comment type="caution">
    <text evidence="10">The sequence shown here is derived from an EMBL/GenBank/DDBJ whole genome shotgun (WGS) entry which is preliminary data.</text>
</comment>
<comment type="catalytic activity">
    <reaction evidence="7">
        <text>(6S)-5,6,7,8-tetrahydrofolate + NADP(+) = 7,8-dihydrofolate + NADPH + H(+)</text>
        <dbReference type="Rhea" id="RHEA:15009"/>
        <dbReference type="ChEBI" id="CHEBI:15378"/>
        <dbReference type="ChEBI" id="CHEBI:57451"/>
        <dbReference type="ChEBI" id="CHEBI:57453"/>
        <dbReference type="ChEBI" id="CHEBI:57783"/>
        <dbReference type="ChEBI" id="CHEBI:58349"/>
        <dbReference type="EC" id="1.5.1.3"/>
    </reaction>
</comment>
<protein>
    <recommendedName>
        <fullName evidence="3 7">Dihydrofolate reductase</fullName>
        <ecNumber evidence="3 7">1.5.1.3</ecNumber>
    </recommendedName>
</protein>
<dbReference type="GO" id="GO:0004146">
    <property type="term" value="F:dihydrofolate reductase activity"/>
    <property type="evidence" value="ECO:0007669"/>
    <property type="project" value="UniProtKB-EC"/>
</dbReference>
<reference evidence="10 11" key="1">
    <citation type="submission" date="2017-05" db="EMBL/GenBank/DDBJ databases">
        <title>Vagococcus spp. assemblies.</title>
        <authorList>
            <person name="Gulvik C.A."/>
        </authorList>
    </citation>
    <scope>NUCLEOTIDE SEQUENCE [LARGE SCALE GENOMIC DNA]</scope>
    <source>
        <strain evidence="10 11">CCUG 51432</strain>
    </source>
</reference>
<dbReference type="Proteomes" id="UP000287605">
    <property type="component" value="Unassembled WGS sequence"/>
</dbReference>
<dbReference type="OrthoDB" id="9804315at2"/>
<dbReference type="GO" id="GO:0046654">
    <property type="term" value="P:tetrahydrofolate biosynthetic process"/>
    <property type="evidence" value="ECO:0007669"/>
    <property type="project" value="UniProtKB-UniPathway"/>
</dbReference>
<dbReference type="EMBL" id="NGKA01000001">
    <property type="protein sequence ID" value="RSU15591.1"/>
    <property type="molecule type" value="Genomic_DNA"/>
</dbReference>
<dbReference type="SUPFAM" id="SSF53597">
    <property type="entry name" value="Dihydrofolate reductase-like"/>
    <property type="match status" value="1"/>
</dbReference>
<dbReference type="GO" id="GO:0005829">
    <property type="term" value="C:cytosol"/>
    <property type="evidence" value="ECO:0007669"/>
    <property type="project" value="TreeGrafter"/>
</dbReference>
<evidence type="ECO:0000256" key="7">
    <source>
        <dbReference type="PIRNR" id="PIRNR000194"/>
    </source>
</evidence>
<evidence type="ECO:0000313" key="11">
    <source>
        <dbReference type="Proteomes" id="UP000287605"/>
    </source>
</evidence>
<evidence type="ECO:0000256" key="8">
    <source>
        <dbReference type="RuleBase" id="RU004474"/>
    </source>
</evidence>
<dbReference type="PANTHER" id="PTHR48069">
    <property type="entry name" value="DIHYDROFOLATE REDUCTASE"/>
    <property type="match status" value="1"/>
</dbReference>
<dbReference type="PIRSF" id="PIRSF000194">
    <property type="entry name" value="DHFR"/>
    <property type="match status" value="1"/>
</dbReference>
<dbReference type="InterPro" id="IPR001796">
    <property type="entry name" value="DHFR_dom"/>
</dbReference>
<dbReference type="PANTHER" id="PTHR48069:SF3">
    <property type="entry name" value="DIHYDROFOLATE REDUCTASE"/>
    <property type="match status" value="1"/>
</dbReference>
<organism evidence="10 11">
    <name type="scientific">Vagococcus elongatus</name>
    <dbReference type="NCBI Taxonomy" id="180344"/>
    <lineage>
        <taxon>Bacteria</taxon>
        <taxon>Bacillati</taxon>
        <taxon>Bacillota</taxon>
        <taxon>Bacilli</taxon>
        <taxon>Lactobacillales</taxon>
        <taxon>Enterococcaceae</taxon>
        <taxon>Vagococcus</taxon>
    </lineage>
</organism>
<keyword evidence="4 7" id="KW-0554">One-carbon metabolism</keyword>
<dbReference type="GO" id="GO:0050661">
    <property type="term" value="F:NADP binding"/>
    <property type="evidence" value="ECO:0007669"/>
    <property type="project" value="InterPro"/>
</dbReference>
<dbReference type="Gene3D" id="3.40.430.10">
    <property type="entry name" value="Dihydrofolate Reductase, subunit A"/>
    <property type="match status" value="1"/>
</dbReference>
<evidence type="ECO:0000259" key="9">
    <source>
        <dbReference type="PROSITE" id="PS51330"/>
    </source>
</evidence>
<comment type="pathway">
    <text evidence="1 7">Cofactor biosynthesis; tetrahydrofolate biosynthesis; 5,6,7,8-tetrahydrofolate from 7,8-dihydrofolate: step 1/1.</text>
</comment>
<accession>A0A430B5L8</accession>
<feature type="domain" description="DHFR" evidence="9">
    <location>
        <begin position="1"/>
        <end position="161"/>
    </location>
</feature>
<evidence type="ECO:0000256" key="1">
    <source>
        <dbReference type="ARBA" id="ARBA00004903"/>
    </source>
</evidence>
<dbReference type="GO" id="GO:0046655">
    <property type="term" value="P:folic acid metabolic process"/>
    <property type="evidence" value="ECO:0007669"/>
    <property type="project" value="TreeGrafter"/>
</dbReference>
<comment type="function">
    <text evidence="7">Key enzyme in folate metabolism. Catalyzes an essential reaction for de novo glycine and purine synthesis, and for DNA precursor synthesis.</text>
</comment>
<dbReference type="Pfam" id="PF00186">
    <property type="entry name" value="DHFR_1"/>
    <property type="match status" value="1"/>
</dbReference>
<dbReference type="PRINTS" id="PR00070">
    <property type="entry name" value="DHFR"/>
</dbReference>
<evidence type="ECO:0000256" key="3">
    <source>
        <dbReference type="ARBA" id="ARBA00012856"/>
    </source>
</evidence>
<dbReference type="GO" id="GO:0046452">
    <property type="term" value="P:dihydrofolate metabolic process"/>
    <property type="evidence" value="ECO:0007669"/>
    <property type="project" value="TreeGrafter"/>
</dbReference>
<dbReference type="PROSITE" id="PS51330">
    <property type="entry name" value="DHFR_2"/>
    <property type="match status" value="1"/>
</dbReference>
<dbReference type="CDD" id="cd00209">
    <property type="entry name" value="DHFR"/>
    <property type="match status" value="1"/>
</dbReference>
<evidence type="ECO:0000256" key="6">
    <source>
        <dbReference type="ARBA" id="ARBA00023002"/>
    </source>
</evidence>
<evidence type="ECO:0000256" key="5">
    <source>
        <dbReference type="ARBA" id="ARBA00022857"/>
    </source>
</evidence>
<sequence>MLAAIWAQDENGLIGKEDVMPWHLPNDLQFFKNTTENNTIVMGRTTFEGMNKRALPNRQTIILTTDKHYQADNVIVMHCIAEVLNYEKNYDGIVFITGGSKVYDSFLPYCDIIYRTVIHESFEGDTYIPEVNWDDWTMIDISEGTLDEKNNYSHSFETYKRKQN</sequence>
<dbReference type="PROSITE" id="PS00075">
    <property type="entry name" value="DHFR_1"/>
    <property type="match status" value="1"/>
</dbReference>
<evidence type="ECO:0000256" key="2">
    <source>
        <dbReference type="ARBA" id="ARBA00009539"/>
    </source>
</evidence>
<gene>
    <name evidence="10" type="ORF">CBF29_00515</name>
</gene>
<evidence type="ECO:0000256" key="4">
    <source>
        <dbReference type="ARBA" id="ARBA00022563"/>
    </source>
</evidence>
<dbReference type="InterPro" id="IPR024072">
    <property type="entry name" value="DHFR-like_dom_sf"/>
</dbReference>
<keyword evidence="5 7" id="KW-0521">NADP</keyword>
<dbReference type="GO" id="GO:0006730">
    <property type="term" value="P:one-carbon metabolic process"/>
    <property type="evidence" value="ECO:0007669"/>
    <property type="project" value="UniProtKB-KW"/>
</dbReference>
<keyword evidence="6 7" id="KW-0560">Oxidoreductase</keyword>
<dbReference type="InterPro" id="IPR012259">
    <property type="entry name" value="DHFR"/>
</dbReference>
<dbReference type="UniPathway" id="UPA00077">
    <property type="reaction ID" value="UER00158"/>
</dbReference>
<keyword evidence="11" id="KW-1185">Reference proteome</keyword>
<dbReference type="AlphaFoldDB" id="A0A430B5L8"/>
<name>A0A430B5L8_9ENTE</name>
<dbReference type="EC" id="1.5.1.3" evidence="3 7"/>
<dbReference type="InterPro" id="IPR017925">
    <property type="entry name" value="DHFR_CS"/>
</dbReference>